<feature type="region of interest" description="Disordered" evidence="1">
    <location>
        <begin position="67"/>
        <end position="86"/>
    </location>
</feature>
<dbReference type="AlphaFoldDB" id="L9KKB0"/>
<dbReference type="EMBL" id="KB320797">
    <property type="protein sequence ID" value="ELW62924.1"/>
    <property type="molecule type" value="Genomic_DNA"/>
</dbReference>
<keyword evidence="3" id="KW-1185">Reference proteome</keyword>
<name>L9KKB0_TUPCH</name>
<reference evidence="3" key="1">
    <citation type="submission" date="2012-07" db="EMBL/GenBank/DDBJ databases">
        <title>Genome of the Chinese tree shrew, a rising model animal genetically related to primates.</title>
        <authorList>
            <person name="Zhang G."/>
            <person name="Fan Y."/>
            <person name="Yao Y."/>
            <person name="Huang Z."/>
        </authorList>
    </citation>
    <scope>NUCLEOTIDE SEQUENCE [LARGE SCALE GENOMIC DNA]</scope>
</reference>
<reference evidence="3" key="2">
    <citation type="journal article" date="2013" name="Nat. Commun.">
        <title>Genome of the Chinese tree shrew.</title>
        <authorList>
            <person name="Fan Y."/>
            <person name="Huang Z.Y."/>
            <person name="Cao C.C."/>
            <person name="Chen C.S."/>
            <person name="Chen Y.X."/>
            <person name="Fan D.D."/>
            <person name="He J."/>
            <person name="Hou H.L."/>
            <person name="Hu L."/>
            <person name="Hu X.T."/>
            <person name="Jiang X.T."/>
            <person name="Lai R."/>
            <person name="Lang Y.S."/>
            <person name="Liang B."/>
            <person name="Liao S.G."/>
            <person name="Mu D."/>
            <person name="Ma Y.Y."/>
            <person name="Niu Y.Y."/>
            <person name="Sun X.Q."/>
            <person name="Xia J.Q."/>
            <person name="Xiao J."/>
            <person name="Xiong Z.Q."/>
            <person name="Xu L."/>
            <person name="Yang L."/>
            <person name="Zhang Y."/>
            <person name="Zhao W."/>
            <person name="Zhao X.D."/>
            <person name="Zheng Y.T."/>
            <person name="Zhou J.M."/>
            <person name="Zhu Y.B."/>
            <person name="Zhang G.J."/>
            <person name="Wang J."/>
            <person name="Yao Y.G."/>
        </authorList>
    </citation>
    <scope>NUCLEOTIDE SEQUENCE [LARGE SCALE GENOMIC DNA]</scope>
</reference>
<proteinExistence type="predicted"/>
<evidence type="ECO:0000256" key="1">
    <source>
        <dbReference type="SAM" id="MobiDB-lite"/>
    </source>
</evidence>
<organism evidence="2 3">
    <name type="scientific">Tupaia chinensis</name>
    <name type="common">Chinese tree shrew</name>
    <name type="synonym">Tupaia belangeri chinensis</name>
    <dbReference type="NCBI Taxonomy" id="246437"/>
    <lineage>
        <taxon>Eukaryota</taxon>
        <taxon>Metazoa</taxon>
        <taxon>Chordata</taxon>
        <taxon>Craniata</taxon>
        <taxon>Vertebrata</taxon>
        <taxon>Euteleostomi</taxon>
        <taxon>Mammalia</taxon>
        <taxon>Eutheria</taxon>
        <taxon>Euarchontoglires</taxon>
        <taxon>Scandentia</taxon>
        <taxon>Tupaiidae</taxon>
        <taxon>Tupaia</taxon>
    </lineage>
</organism>
<protein>
    <submittedName>
        <fullName evidence="2">Uncharacterized protein</fullName>
    </submittedName>
</protein>
<dbReference type="InParanoid" id="L9KKB0"/>
<sequence>MPGTQEVPSERQVPGAIQAQALCQLHARAAQEVTKAWLCRAHAGNVAVSRKLELPEQNLDREFLGTGLSASGLSTDESGGRAGPESEMYRQWLGPVASSLTL</sequence>
<feature type="compositionally biased region" description="Polar residues" evidence="1">
    <location>
        <begin position="68"/>
        <end position="77"/>
    </location>
</feature>
<accession>L9KKB0</accession>
<evidence type="ECO:0000313" key="3">
    <source>
        <dbReference type="Proteomes" id="UP000011518"/>
    </source>
</evidence>
<gene>
    <name evidence="2" type="ORF">TREES_T100001717</name>
</gene>
<evidence type="ECO:0000313" key="2">
    <source>
        <dbReference type="EMBL" id="ELW62924.1"/>
    </source>
</evidence>
<dbReference type="Proteomes" id="UP000011518">
    <property type="component" value="Unassembled WGS sequence"/>
</dbReference>